<dbReference type="GO" id="GO:0016706">
    <property type="term" value="F:2-oxoglutarate-dependent dioxygenase activity"/>
    <property type="evidence" value="ECO:0007669"/>
    <property type="project" value="UniProtKB-ARBA"/>
</dbReference>
<keyword evidence="2" id="KW-0560">Oxidoreductase</keyword>
<accession>A0A6B1G440</accession>
<evidence type="ECO:0000256" key="1">
    <source>
        <dbReference type="SAM" id="MobiDB-lite"/>
    </source>
</evidence>
<dbReference type="InterPro" id="IPR008775">
    <property type="entry name" value="Phytyl_CoA_dOase-like"/>
</dbReference>
<dbReference type="EMBL" id="VYDA01000565">
    <property type="protein sequence ID" value="MYH63187.1"/>
    <property type="molecule type" value="Genomic_DNA"/>
</dbReference>
<feature type="region of interest" description="Disordered" evidence="1">
    <location>
        <begin position="1"/>
        <end position="21"/>
    </location>
</feature>
<gene>
    <name evidence="2" type="ORF">F4148_15995</name>
</gene>
<dbReference type="SUPFAM" id="SSF51197">
    <property type="entry name" value="Clavaminate synthase-like"/>
    <property type="match status" value="1"/>
</dbReference>
<organism evidence="2">
    <name type="scientific">Caldilineaceae bacterium SB0675_bin_29</name>
    <dbReference type="NCBI Taxonomy" id="2605266"/>
    <lineage>
        <taxon>Bacteria</taxon>
        <taxon>Bacillati</taxon>
        <taxon>Chloroflexota</taxon>
        <taxon>Caldilineae</taxon>
        <taxon>Caldilineales</taxon>
        <taxon>Caldilineaceae</taxon>
    </lineage>
</organism>
<name>A0A6B1G440_9CHLR</name>
<reference evidence="2" key="1">
    <citation type="submission" date="2019-09" db="EMBL/GenBank/DDBJ databases">
        <title>Characterisation of the sponge microbiome using genome-centric metagenomics.</title>
        <authorList>
            <person name="Engelberts J.P."/>
            <person name="Robbins S.J."/>
            <person name="De Goeij J.M."/>
            <person name="Aranda M."/>
            <person name="Bell S.C."/>
            <person name="Webster N.S."/>
        </authorList>
    </citation>
    <scope>NUCLEOTIDE SEQUENCE</scope>
    <source>
        <strain evidence="2">SB0675_bin_29</strain>
    </source>
</reference>
<keyword evidence="2" id="KW-0223">Dioxygenase</keyword>
<evidence type="ECO:0000313" key="2">
    <source>
        <dbReference type="EMBL" id="MYH63187.1"/>
    </source>
</evidence>
<protein>
    <submittedName>
        <fullName evidence="2">Phytanoyl-CoA dioxygenase family protein</fullName>
    </submittedName>
</protein>
<dbReference type="AlphaFoldDB" id="A0A6B1G440"/>
<proteinExistence type="predicted"/>
<sequence>LLDDPPPALRPHLDGRYSPHNGVPAGQLRSFTMLVGIALSEVTTDYAGNLAVWPGTHRYFEQYFSENGTDLMTRGDAVAMPPIEMPQPQQMIAQPGDAFLVHYQVAHTAAPNVSPHPRYAIYFRLRHVDHQDQRLEALTDIWLEWDGMREIVAQHGEPVPTS</sequence>
<dbReference type="Gene3D" id="2.60.120.620">
    <property type="entry name" value="q2cbj1_9rhob like domain"/>
    <property type="match status" value="1"/>
</dbReference>
<feature type="non-terminal residue" evidence="2">
    <location>
        <position position="1"/>
    </location>
</feature>
<dbReference type="Pfam" id="PF05721">
    <property type="entry name" value="PhyH"/>
    <property type="match status" value="1"/>
</dbReference>
<comment type="caution">
    <text evidence="2">The sequence shown here is derived from an EMBL/GenBank/DDBJ whole genome shotgun (WGS) entry which is preliminary data.</text>
</comment>